<reference evidence="2" key="1">
    <citation type="submission" date="2021-01" db="EMBL/GenBank/DDBJ databases">
        <title>Whole genome shotgun sequence of Planobispora rosea NBRC 15558.</title>
        <authorList>
            <person name="Komaki H."/>
            <person name="Tamura T."/>
        </authorList>
    </citation>
    <scope>NUCLEOTIDE SEQUENCE</scope>
    <source>
        <strain evidence="2">NBRC 15558</strain>
    </source>
</reference>
<protein>
    <submittedName>
        <fullName evidence="2">Uncharacterized protein</fullName>
    </submittedName>
</protein>
<gene>
    <name evidence="2" type="ORF">Pro02_15110</name>
</gene>
<feature type="compositionally biased region" description="Low complexity" evidence="1">
    <location>
        <begin position="70"/>
        <end position="98"/>
    </location>
</feature>
<accession>A0A8J3WBM6</accession>
<proteinExistence type="predicted"/>
<keyword evidence="3" id="KW-1185">Reference proteome</keyword>
<organism evidence="2 3">
    <name type="scientific">Planobispora rosea</name>
    <dbReference type="NCBI Taxonomy" id="35762"/>
    <lineage>
        <taxon>Bacteria</taxon>
        <taxon>Bacillati</taxon>
        <taxon>Actinomycetota</taxon>
        <taxon>Actinomycetes</taxon>
        <taxon>Streptosporangiales</taxon>
        <taxon>Streptosporangiaceae</taxon>
        <taxon>Planobispora</taxon>
    </lineage>
</organism>
<dbReference type="AlphaFoldDB" id="A0A8J3WBM6"/>
<dbReference type="EMBL" id="BOOI01000011">
    <property type="protein sequence ID" value="GIH83103.1"/>
    <property type="molecule type" value="Genomic_DNA"/>
</dbReference>
<dbReference type="Proteomes" id="UP000655044">
    <property type="component" value="Unassembled WGS sequence"/>
</dbReference>
<evidence type="ECO:0000313" key="2">
    <source>
        <dbReference type="EMBL" id="GIH83103.1"/>
    </source>
</evidence>
<sequence length="145" mass="14217">MASAARFTFRPVRVRAAVVNQSLGNGSRHAVPAIGSQPGTAGVAVAVAVAGSRTAGEAGPRTGEAGGSGEAETAGSGAAETGAGTAEAGAAEAGAADTDATASVRLATIMRRRMRLLLGPHPPTKIPTADPGIDSLVNKSCRIVF</sequence>
<name>A0A8J3WBM6_PLARO</name>
<comment type="caution">
    <text evidence="2">The sequence shown here is derived from an EMBL/GenBank/DDBJ whole genome shotgun (WGS) entry which is preliminary data.</text>
</comment>
<evidence type="ECO:0000256" key="1">
    <source>
        <dbReference type="SAM" id="MobiDB-lite"/>
    </source>
</evidence>
<evidence type="ECO:0000313" key="3">
    <source>
        <dbReference type="Proteomes" id="UP000655044"/>
    </source>
</evidence>
<feature type="region of interest" description="Disordered" evidence="1">
    <location>
        <begin position="53"/>
        <end position="98"/>
    </location>
</feature>